<dbReference type="EMBL" id="JAVRBK010000003">
    <property type="protein sequence ID" value="KAK5645606.1"/>
    <property type="molecule type" value="Genomic_DNA"/>
</dbReference>
<evidence type="ECO:0000313" key="6">
    <source>
        <dbReference type="Proteomes" id="UP001329430"/>
    </source>
</evidence>
<dbReference type="AlphaFoldDB" id="A0AAN7ZQ28"/>
<dbReference type="InterPro" id="IPR001254">
    <property type="entry name" value="Trypsin_dom"/>
</dbReference>
<dbReference type="SMART" id="SM00020">
    <property type="entry name" value="Tryp_SPc"/>
    <property type="match status" value="1"/>
</dbReference>
<feature type="domain" description="Peptidase S1" evidence="4">
    <location>
        <begin position="29"/>
        <end position="241"/>
    </location>
</feature>
<dbReference type="GO" id="GO:0004252">
    <property type="term" value="F:serine-type endopeptidase activity"/>
    <property type="evidence" value="ECO:0007669"/>
    <property type="project" value="InterPro"/>
</dbReference>
<dbReference type="PROSITE" id="PS00134">
    <property type="entry name" value="TRYPSIN_HIS"/>
    <property type="match status" value="1"/>
</dbReference>
<dbReference type="InterPro" id="IPR043504">
    <property type="entry name" value="Peptidase_S1_PA_chymotrypsin"/>
</dbReference>
<keyword evidence="3" id="KW-0645">Protease</keyword>
<keyword evidence="1" id="KW-1015">Disulfide bond</keyword>
<dbReference type="InterPro" id="IPR009003">
    <property type="entry name" value="Peptidase_S1_PA"/>
</dbReference>
<dbReference type="CDD" id="cd00190">
    <property type="entry name" value="Tryp_SPc"/>
    <property type="match status" value="1"/>
</dbReference>
<dbReference type="PROSITE" id="PS00135">
    <property type="entry name" value="TRYPSIN_SER"/>
    <property type="match status" value="1"/>
</dbReference>
<dbReference type="Gene3D" id="2.40.10.10">
    <property type="entry name" value="Trypsin-like serine proteases"/>
    <property type="match status" value="2"/>
</dbReference>
<dbReference type="InterPro" id="IPR033116">
    <property type="entry name" value="TRYPSIN_SER"/>
</dbReference>
<keyword evidence="3" id="KW-0378">Hydrolase</keyword>
<evidence type="ECO:0000256" key="1">
    <source>
        <dbReference type="ARBA" id="ARBA00023157"/>
    </source>
</evidence>
<keyword evidence="3" id="KW-0720">Serine protease</keyword>
<comment type="similarity">
    <text evidence="2">Belongs to the peptidase S1 family. CLIP subfamily.</text>
</comment>
<keyword evidence="6" id="KW-1185">Reference proteome</keyword>
<dbReference type="InterPro" id="IPR001314">
    <property type="entry name" value="Peptidase_S1A"/>
</dbReference>
<gene>
    <name evidence="5" type="ORF">RI129_004070</name>
</gene>
<evidence type="ECO:0000313" key="5">
    <source>
        <dbReference type="EMBL" id="KAK5645606.1"/>
    </source>
</evidence>
<evidence type="ECO:0000259" key="4">
    <source>
        <dbReference type="PROSITE" id="PS50240"/>
    </source>
</evidence>
<dbReference type="InterPro" id="IPR051487">
    <property type="entry name" value="Ser/Thr_Proteases_Immune/Dev"/>
</dbReference>
<proteinExistence type="inferred from homology"/>
<comment type="caution">
    <text evidence="5">The sequence shown here is derived from an EMBL/GenBank/DDBJ whole genome shotgun (WGS) entry which is preliminary data.</text>
</comment>
<organism evidence="5 6">
    <name type="scientific">Pyrocoelia pectoralis</name>
    <dbReference type="NCBI Taxonomy" id="417401"/>
    <lineage>
        <taxon>Eukaryota</taxon>
        <taxon>Metazoa</taxon>
        <taxon>Ecdysozoa</taxon>
        <taxon>Arthropoda</taxon>
        <taxon>Hexapoda</taxon>
        <taxon>Insecta</taxon>
        <taxon>Pterygota</taxon>
        <taxon>Neoptera</taxon>
        <taxon>Endopterygota</taxon>
        <taxon>Coleoptera</taxon>
        <taxon>Polyphaga</taxon>
        <taxon>Elateriformia</taxon>
        <taxon>Elateroidea</taxon>
        <taxon>Lampyridae</taxon>
        <taxon>Lampyrinae</taxon>
        <taxon>Pyrocoelia</taxon>
    </lineage>
</organism>
<dbReference type="Pfam" id="PF00089">
    <property type="entry name" value="Trypsin"/>
    <property type="match status" value="2"/>
</dbReference>
<dbReference type="Proteomes" id="UP001329430">
    <property type="component" value="Chromosome 3"/>
</dbReference>
<evidence type="ECO:0000256" key="3">
    <source>
        <dbReference type="RuleBase" id="RU363034"/>
    </source>
</evidence>
<reference evidence="5 6" key="1">
    <citation type="journal article" date="2024" name="Insects">
        <title>An Improved Chromosome-Level Genome Assembly of the Firefly Pyrocoelia pectoralis.</title>
        <authorList>
            <person name="Fu X."/>
            <person name="Meyer-Rochow V.B."/>
            <person name="Ballantyne L."/>
            <person name="Zhu X."/>
        </authorList>
    </citation>
    <scope>NUCLEOTIDE SEQUENCE [LARGE SCALE GENOMIC DNA]</scope>
    <source>
        <strain evidence="5">XCY_ONT2</strain>
    </source>
</reference>
<dbReference type="GO" id="GO:0006508">
    <property type="term" value="P:proteolysis"/>
    <property type="evidence" value="ECO:0007669"/>
    <property type="project" value="UniProtKB-KW"/>
</dbReference>
<evidence type="ECO:0000256" key="2">
    <source>
        <dbReference type="ARBA" id="ARBA00024195"/>
    </source>
</evidence>
<protein>
    <recommendedName>
        <fullName evidence="4">Peptidase S1 domain-containing protein</fullName>
    </recommendedName>
</protein>
<dbReference type="SUPFAM" id="SSF50494">
    <property type="entry name" value="Trypsin-like serine proteases"/>
    <property type="match status" value="1"/>
</dbReference>
<dbReference type="InterPro" id="IPR018114">
    <property type="entry name" value="TRYPSIN_HIS"/>
</dbReference>
<dbReference type="PRINTS" id="PR00722">
    <property type="entry name" value="CHYMOTRYPSIN"/>
</dbReference>
<accession>A0AAN7ZQ28</accession>
<name>A0AAN7ZQ28_9COLE</name>
<dbReference type="PANTHER" id="PTHR24256">
    <property type="entry name" value="TRYPTASE-RELATED"/>
    <property type="match status" value="1"/>
</dbReference>
<sequence>MKMDPSYLYFDSLHKQCRWYVINIFIILIISGEKKTKYIVYSTYREINVVSLQRHHHHRCGGSIIDQNNVITAAHCLGGDIFNYSIQYGVIKIVPNDVNVIQAGKEFIHEFYDPGDKSNDIAIIRFSAFSCGYGDNPFAQSEHLQTAIVYILSMEECKINCTLCLHEDSQICANNKGSDTTRGACIGDSGSPLVKIFKGKEKLAGVLSGVLTPDGICGKNEYPMLFTKVSHYVNWIKEQLLKI</sequence>
<dbReference type="PROSITE" id="PS50240">
    <property type="entry name" value="TRYPSIN_DOM"/>
    <property type="match status" value="1"/>
</dbReference>